<dbReference type="FunFam" id="3.90.215.10:FF:000001">
    <property type="entry name" value="Tenascin isoform 1"/>
    <property type="match status" value="1"/>
</dbReference>
<dbReference type="InterPro" id="IPR050373">
    <property type="entry name" value="Fibrinogen_C-term_domain"/>
</dbReference>
<dbReference type="NCBIfam" id="NF040941">
    <property type="entry name" value="GGGWT_bact"/>
    <property type="match status" value="1"/>
</dbReference>
<keyword evidence="1 2" id="KW-1015">Disulfide bond</keyword>
<comment type="caution">
    <text evidence="5">The sequence shown here is derived from an EMBL/GenBank/DDBJ whole genome shotgun (WGS) entry which is preliminary data.</text>
</comment>
<dbReference type="Pfam" id="PF00147">
    <property type="entry name" value="Fibrinogen_C"/>
    <property type="match status" value="1"/>
</dbReference>
<dbReference type="Pfam" id="PF00008">
    <property type="entry name" value="EGF"/>
    <property type="match status" value="1"/>
</dbReference>
<protein>
    <recommendedName>
        <fullName evidence="7">Fibrinogen C-terminal domain-containing protein</fullName>
    </recommendedName>
</protein>
<feature type="domain" description="Fibrinogen C-terminal" evidence="4">
    <location>
        <begin position="125"/>
        <end position="346"/>
    </location>
</feature>
<evidence type="ECO:0000256" key="2">
    <source>
        <dbReference type="PROSITE-ProRule" id="PRU00076"/>
    </source>
</evidence>
<evidence type="ECO:0000259" key="4">
    <source>
        <dbReference type="PROSITE" id="PS51406"/>
    </source>
</evidence>
<evidence type="ECO:0000259" key="3">
    <source>
        <dbReference type="PROSITE" id="PS50026"/>
    </source>
</evidence>
<dbReference type="PROSITE" id="PS00022">
    <property type="entry name" value="EGF_1"/>
    <property type="match status" value="1"/>
</dbReference>
<dbReference type="PANTHER" id="PTHR19143">
    <property type="entry name" value="FIBRINOGEN/TENASCIN/ANGIOPOEITIN"/>
    <property type="match status" value="1"/>
</dbReference>
<evidence type="ECO:0000313" key="6">
    <source>
        <dbReference type="Proteomes" id="UP001159428"/>
    </source>
</evidence>
<evidence type="ECO:0000313" key="5">
    <source>
        <dbReference type="EMBL" id="CAH3042488.1"/>
    </source>
</evidence>
<dbReference type="Gene3D" id="3.90.215.10">
    <property type="entry name" value="Gamma Fibrinogen, chain A, domain 1"/>
    <property type="match status" value="1"/>
</dbReference>
<dbReference type="InterPro" id="IPR014716">
    <property type="entry name" value="Fibrinogen_a/b/g_C_1"/>
</dbReference>
<sequence length="347" mass="39635">LLPSTDGGFRNIIFRDPIPNMVLKNYSIKSSEVLSEGSCRVMCYMDPNCVSINIGPLDEGKHKCELNNVTEENHAPFLLVYKPGYTYLAIENPCSSSPCLNNGTCQAGFTSKGFFCVCQDGFIGENCQNFARNCAEIYRSGKKTDGVYIIKPYDLPAFDVFCDQTTEGGGWTVFQKRLDGSVDFYLKWADYKSGFGDLNGEFWLGLDKIHRLTLDNNSMLRVDLEDFEGETRYAEYNLFGVTSEKDKYMLILGDYSGNEIRSAGDSLSHHRDRPWSTPDQDNDEWKNNCAESRHGAWWYVSCYHSNLNGRYHHRADSFKAYGVIWRGWGGQQHLLKRTEMKLRPIDF</sequence>
<dbReference type="FunFam" id="2.10.25.10:FF:000610">
    <property type="entry name" value="protein HEG homolog 1 isoform X1"/>
    <property type="match status" value="1"/>
</dbReference>
<dbReference type="InterPro" id="IPR000742">
    <property type="entry name" value="EGF"/>
</dbReference>
<dbReference type="CDD" id="cd00054">
    <property type="entry name" value="EGF_CA"/>
    <property type="match status" value="1"/>
</dbReference>
<dbReference type="EMBL" id="CALNXJ010000006">
    <property type="protein sequence ID" value="CAH3042488.1"/>
    <property type="molecule type" value="Genomic_DNA"/>
</dbReference>
<dbReference type="PROSITE" id="PS00514">
    <property type="entry name" value="FIBRINOGEN_C_1"/>
    <property type="match status" value="1"/>
</dbReference>
<evidence type="ECO:0008006" key="7">
    <source>
        <dbReference type="Google" id="ProtNLM"/>
    </source>
</evidence>
<dbReference type="SMART" id="SM00181">
    <property type="entry name" value="EGF"/>
    <property type="match status" value="1"/>
</dbReference>
<accession>A0AAU9W328</accession>
<dbReference type="SMART" id="SM00186">
    <property type="entry name" value="FBG"/>
    <property type="match status" value="1"/>
</dbReference>
<dbReference type="Proteomes" id="UP001159428">
    <property type="component" value="Unassembled WGS sequence"/>
</dbReference>
<dbReference type="SUPFAM" id="SSF56496">
    <property type="entry name" value="Fibrinogen C-terminal domain-like"/>
    <property type="match status" value="1"/>
</dbReference>
<keyword evidence="6" id="KW-1185">Reference proteome</keyword>
<dbReference type="PROSITE" id="PS01186">
    <property type="entry name" value="EGF_2"/>
    <property type="match status" value="1"/>
</dbReference>
<comment type="caution">
    <text evidence="2">Lacks conserved residue(s) required for the propagation of feature annotation.</text>
</comment>
<feature type="disulfide bond" evidence="2">
    <location>
        <begin position="99"/>
        <end position="116"/>
    </location>
</feature>
<organism evidence="5 6">
    <name type="scientific">Pocillopora meandrina</name>
    <dbReference type="NCBI Taxonomy" id="46732"/>
    <lineage>
        <taxon>Eukaryota</taxon>
        <taxon>Metazoa</taxon>
        <taxon>Cnidaria</taxon>
        <taxon>Anthozoa</taxon>
        <taxon>Hexacorallia</taxon>
        <taxon>Scleractinia</taxon>
        <taxon>Astrocoeniina</taxon>
        <taxon>Pocilloporidae</taxon>
        <taxon>Pocillopora</taxon>
    </lineage>
</organism>
<dbReference type="GO" id="GO:0005615">
    <property type="term" value="C:extracellular space"/>
    <property type="evidence" value="ECO:0007669"/>
    <property type="project" value="TreeGrafter"/>
</dbReference>
<dbReference type="PROSITE" id="PS51406">
    <property type="entry name" value="FIBRINOGEN_C_2"/>
    <property type="match status" value="1"/>
</dbReference>
<proteinExistence type="predicted"/>
<dbReference type="PROSITE" id="PS50026">
    <property type="entry name" value="EGF_3"/>
    <property type="match status" value="1"/>
</dbReference>
<dbReference type="InterPro" id="IPR020837">
    <property type="entry name" value="Fibrinogen_CS"/>
</dbReference>
<dbReference type="InterPro" id="IPR036056">
    <property type="entry name" value="Fibrinogen-like_C"/>
</dbReference>
<dbReference type="AlphaFoldDB" id="A0AAU9W328"/>
<keyword evidence="2" id="KW-0245">EGF-like domain</keyword>
<gene>
    <name evidence="5" type="ORF">PMEA_00028840</name>
</gene>
<dbReference type="Gene3D" id="2.10.25.10">
    <property type="entry name" value="Laminin"/>
    <property type="match status" value="1"/>
</dbReference>
<name>A0AAU9W328_9CNID</name>
<dbReference type="InterPro" id="IPR002181">
    <property type="entry name" value="Fibrinogen_a/b/g_C_dom"/>
</dbReference>
<feature type="domain" description="EGF-like" evidence="3">
    <location>
        <begin position="90"/>
        <end position="128"/>
    </location>
</feature>
<feature type="non-terminal residue" evidence="5">
    <location>
        <position position="1"/>
    </location>
</feature>
<evidence type="ECO:0000256" key="1">
    <source>
        <dbReference type="ARBA" id="ARBA00023157"/>
    </source>
</evidence>
<dbReference type="CDD" id="cd00087">
    <property type="entry name" value="FReD"/>
    <property type="match status" value="1"/>
</dbReference>
<feature type="disulfide bond" evidence="2">
    <location>
        <begin position="118"/>
        <end position="127"/>
    </location>
</feature>
<reference evidence="5 6" key="1">
    <citation type="submission" date="2022-05" db="EMBL/GenBank/DDBJ databases">
        <authorList>
            <consortium name="Genoscope - CEA"/>
            <person name="William W."/>
        </authorList>
    </citation>
    <scope>NUCLEOTIDE SEQUENCE [LARGE SCALE GENOMIC DNA]</scope>
</reference>
<dbReference type="SUPFAM" id="SSF57196">
    <property type="entry name" value="EGF/Laminin"/>
    <property type="match status" value="1"/>
</dbReference>